<accession>A0A410GFY2</accession>
<feature type="chain" id="PRO_5019393884" description="Fe/B12 periplasmic-binding domain-containing protein" evidence="2">
    <location>
        <begin position="32"/>
        <end position="298"/>
    </location>
</feature>
<name>A0A410GFY2_9BURK</name>
<reference evidence="4 5" key="1">
    <citation type="submission" date="2017-08" db="EMBL/GenBank/DDBJ databases">
        <authorList>
            <person name="Park S.-J."/>
            <person name="Kim H."/>
        </authorList>
    </citation>
    <scope>NUCLEOTIDE SEQUENCE [LARGE SCALE GENOMIC DNA]</scope>
    <source>
        <strain evidence="5">ye3</strain>
    </source>
</reference>
<dbReference type="GO" id="GO:0071281">
    <property type="term" value="P:cellular response to iron ion"/>
    <property type="evidence" value="ECO:0007669"/>
    <property type="project" value="TreeGrafter"/>
</dbReference>
<sequence length="298" mass="31412">MGRNQVKLRRCRISGLIACLAVGLAASPATAAPPRSTEPVSKPAASRAITLAPHITELMFAAGAGDKIVATVSSSDFPVAALGIPRVGDGVNINIEKTLTLHPDIVLAWLPSGAARTVAPTLARLNIPLLYSAPKTLDDIASEILRMGTLFHTEAAARTAANELQKRVDTLRERYSDRPPVSVFIEVGSAPLYTIGSDALMNDALATCGGVNAYAHAEIAAPQISIETVLVKQPQVVLVPVSGARNHAQAVARWKGLGLAAARADRVYGVDADELFRPGPRLVDAVERLCLQIDEARS</sequence>
<keyword evidence="5" id="KW-1185">Reference proteome</keyword>
<evidence type="ECO:0000313" key="5">
    <source>
        <dbReference type="Proteomes" id="UP000283474"/>
    </source>
</evidence>
<dbReference type="CDD" id="cd01144">
    <property type="entry name" value="BtuF"/>
    <property type="match status" value="1"/>
</dbReference>
<evidence type="ECO:0000256" key="1">
    <source>
        <dbReference type="ARBA" id="ARBA00022729"/>
    </source>
</evidence>
<organism evidence="4 5">
    <name type="scientific">Pollutimonas thiosulfatoxidans</name>
    <dbReference type="NCBI Taxonomy" id="2028345"/>
    <lineage>
        <taxon>Bacteria</taxon>
        <taxon>Pseudomonadati</taxon>
        <taxon>Pseudomonadota</taxon>
        <taxon>Betaproteobacteria</taxon>
        <taxon>Burkholderiales</taxon>
        <taxon>Alcaligenaceae</taxon>
        <taxon>Pollutimonas</taxon>
    </lineage>
</organism>
<dbReference type="PANTHER" id="PTHR30535">
    <property type="entry name" value="VITAMIN B12-BINDING PROTEIN"/>
    <property type="match status" value="1"/>
</dbReference>
<dbReference type="Proteomes" id="UP000283474">
    <property type="component" value="Chromosome"/>
</dbReference>
<dbReference type="KEGG" id="pus:CKA81_16100"/>
<dbReference type="InterPro" id="IPR050902">
    <property type="entry name" value="ABC_Transporter_SBP"/>
</dbReference>
<dbReference type="RefSeq" id="WP_128356207.1">
    <property type="nucleotide sequence ID" value="NZ_CP022987.1"/>
</dbReference>
<evidence type="ECO:0000259" key="3">
    <source>
        <dbReference type="PROSITE" id="PS50983"/>
    </source>
</evidence>
<dbReference type="Gene3D" id="3.40.50.1980">
    <property type="entry name" value="Nitrogenase molybdenum iron protein domain"/>
    <property type="match status" value="2"/>
</dbReference>
<dbReference type="InterPro" id="IPR002491">
    <property type="entry name" value="ABC_transptr_periplasmic_BD"/>
</dbReference>
<feature type="signal peptide" evidence="2">
    <location>
        <begin position="1"/>
        <end position="31"/>
    </location>
</feature>
<protein>
    <recommendedName>
        <fullName evidence="3">Fe/B12 periplasmic-binding domain-containing protein</fullName>
    </recommendedName>
</protein>
<keyword evidence="1 2" id="KW-0732">Signal</keyword>
<dbReference type="EMBL" id="CP022987">
    <property type="protein sequence ID" value="QAA95217.1"/>
    <property type="molecule type" value="Genomic_DNA"/>
</dbReference>
<dbReference type="InterPro" id="IPR054828">
    <property type="entry name" value="Vit_B12_bind_prot"/>
</dbReference>
<dbReference type="PANTHER" id="PTHR30535:SF34">
    <property type="entry name" value="MOLYBDATE-BINDING PROTEIN MOLA"/>
    <property type="match status" value="1"/>
</dbReference>
<dbReference type="NCBIfam" id="NF038402">
    <property type="entry name" value="TroA_like"/>
    <property type="match status" value="1"/>
</dbReference>
<evidence type="ECO:0000313" key="4">
    <source>
        <dbReference type="EMBL" id="QAA95217.1"/>
    </source>
</evidence>
<feature type="domain" description="Fe/B12 periplasmic-binding" evidence="3">
    <location>
        <begin position="47"/>
        <end position="298"/>
    </location>
</feature>
<dbReference type="AlphaFoldDB" id="A0A410GFY2"/>
<dbReference type="SUPFAM" id="SSF53807">
    <property type="entry name" value="Helical backbone' metal receptor"/>
    <property type="match status" value="1"/>
</dbReference>
<dbReference type="Pfam" id="PF01497">
    <property type="entry name" value="Peripla_BP_2"/>
    <property type="match status" value="1"/>
</dbReference>
<proteinExistence type="predicted"/>
<gene>
    <name evidence="4" type="ORF">CKA81_16100</name>
</gene>
<dbReference type="PROSITE" id="PS50983">
    <property type="entry name" value="FE_B12_PBP"/>
    <property type="match status" value="1"/>
</dbReference>
<dbReference type="OrthoDB" id="6495095at2"/>
<evidence type="ECO:0000256" key="2">
    <source>
        <dbReference type="SAM" id="SignalP"/>
    </source>
</evidence>